<sequence length="140" mass="14762">SRPMLWFGQSILLLLLSPRRKDSYRSSRLVTSTSSSSSLGRATQIVNVNAFRRDNVATNGGDDQDDDQNIIADSATQTPLSFATAGLSPVGSVTSLPSPLLQSILVIASGSAYGAVCSCRALRDAWCAALSDPLLAAKFL</sequence>
<accession>A0A8J4FT98</accession>
<feature type="chain" id="PRO_5035219072" evidence="1">
    <location>
        <begin position="24"/>
        <end position="140"/>
    </location>
</feature>
<dbReference type="EMBL" id="BNCP01000031">
    <property type="protein sequence ID" value="GIL85073.1"/>
    <property type="molecule type" value="Genomic_DNA"/>
</dbReference>
<keyword evidence="3" id="KW-1185">Reference proteome</keyword>
<proteinExistence type="predicted"/>
<name>A0A8J4FT98_9CHLO</name>
<protein>
    <submittedName>
        <fullName evidence="2">Uncharacterized protein</fullName>
    </submittedName>
</protein>
<comment type="caution">
    <text evidence="2">The sequence shown here is derived from an EMBL/GenBank/DDBJ whole genome shotgun (WGS) entry which is preliminary data.</text>
</comment>
<keyword evidence="1" id="KW-0732">Signal</keyword>
<feature type="non-terminal residue" evidence="2">
    <location>
        <position position="1"/>
    </location>
</feature>
<reference evidence="2" key="1">
    <citation type="journal article" date="2021" name="Proc. Natl. Acad. Sci. U.S.A.">
        <title>Three genomes in the algal genus Volvox reveal the fate of a haploid sex-determining region after a transition to homothallism.</title>
        <authorList>
            <person name="Yamamoto K."/>
            <person name="Hamaji T."/>
            <person name="Kawai-Toyooka H."/>
            <person name="Matsuzaki R."/>
            <person name="Takahashi F."/>
            <person name="Nishimura Y."/>
            <person name="Kawachi M."/>
            <person name="Noguchi H."/>
            <person name="Minakuchi Y."/>
            <person name="Umen J.G."/>
            <person name="Toyoda A."/>
            <person name="Nozaki H."/>
        </authorList>
    </citation>
    <scope>NUCLEOTIDE SEQUENCE</scope>
    <source>
        <strain evidence="2">NIES-3786</strain>
    </source>
</reference>
<dbReference type="AlphaFoldDB" id="A0A8J4FT98"/>
<feature type="signal peptide" evidence="1">
    <location>
        <begin position="1"/>
        <end position="23"/>
    </location>
</feature>
<feature type="non-terminal residue" evidence="2">
    <location>
        <position position="140"/>
    </location>
</feature>
<evidence type="ECO:0000256" key="1">
    <source>
        <dbReference type="SAM" id="SignalP"/>
    </source>
</evidence>
<evidence type="ECO:0000313" key="3">
    <source>
        <dbReference type="Proteomes" id="UP000747110"/>
    </source>
</evidence>
<dbReference type="Proteomes" id="UP000747110">
    <property type="component" value="Unassembled WGS sequence"/>
</dbReference>
<evidence type="ECO:0000313" key="2">
    <source>
        <dbReference type="EMBL" id="GIL85073.1"/>
    </source>
</evidence>
<organism evidence="2 3">
    <name type="scientific">Volvox reticuliferus</name>
    <dbReference type="NCBI Taxonomy" id="1737510"/>
    <lineage>
        <taxon>Eukaryota</taxon>
        <taxon>Viridiplantae</taxon>
        <taxon>Chlorophyta</taxon>
        <taxon>core chlorophytes</taxon>
        <taxon>Chlorophyceae</taxon>
        <taxon>CS clade</taxon>
        <taxon>Chlamydomonadales</taxon>
        <taxon>Volvocaceae</taxon>
        <taxon>Volvox</taxon>
    </lineage>
</organism>
<gene>
    <name evidence="2" type="ORF">Vretifemale_13697</name>
</gene>